<dbReference type="Pfam" id="PF07715">
    <property type="entry name" value="Plug"/>
    <property type="match status" value="1"/>
</dbReference>
<reference evidence="9 10" key="1">
    <citation type="submission" date="2020-03" db="EMBL/GenBank/DDBJ databases">
        <title>Genomic Encyclopedia of Type Strains, Phase IV (KMG-V): Genome sequencing to study the core and pangenomes of soil and plant-associated prokaryotes.</title>
        <authorList>
            <person name="Whitman W."/>
        </authorList>
    </citation>
    <scope>NUCLEOTIDE SEQUENCE [LARGE SCALE GENOMIC DNA]</scope>
    <source>
        <strain evidence="9 10">1B</strain>
    </source>
</reference>
<dbReference type="Pfam" id="PF13715">
    <property type="entry name" value="CarbopepD_reg_2"/>
    <property type="match status" value="1"/>
</dbReference>
<dbReference type="InterPro" id="IPR039426">
    <property type="entry name" value="TonB-dep_rcpt-like"/>
</dbReference>
<accession>A0ABX1HL37</accession>
<dbReference type="Proteomes" id="UP000717634">
    <property type="component" value="Unassembled WGS sequence"/>
</dbReference>
<dbReference type="Gene3D" id="2.60.40.1120">
    <property type="entry name" value="Carboxypeptidase-like, regulatory domain"/>
    <property type="match status" value="1"/>
</dbReference>
<name>A0ABX1HL37_9BACT</name>
<dbReference type="InterPro" id="IPR023997">
    <property type="entry name" value="TonB-dep_OMP_SusC/RagA_CS"/>
</dbReference>
<dbReference type="EMBL" id="JAAVTK010000012">
    <property type="protein sequence ID" value="NKI90978.1"/>
    <property type="molecule type" value="Genomic_DNA"/>
</dbReference>
<proteinExistence type="inferred from homology"/>
<dbReference type="Gene3D" id="2.170.130.10">
    <property type="entry name" value="TonB-dependent receptor, plug domain"/>
    <property type="match status" value="1"/>
</dbReference>
<evidence type="ECO:0000256" key="7">
    <source>
        <dbReference type="PROSITE-ProRule" id="PRU01360"/>
    </source>
</evidence>
<evidence type="ECO:0000259" key="8">
    <source>
        <dbReference type="Pfam" id="PF07715"/>
    </source>
</evidence>
<evidence type="ECO:0000256" key="1">
    <source>
        <dbReference type="ARBA" id="ARBA00004571"/>
    </source>
</evidence>
<dbReference type="NCBIfam" id="TIGR04056">
    <property type="entry name" value="OMP_RagA_SusC"/>
    <property type="match status" value="1"/>
</dbReference>
<protein>
    <submittedName>
        <fullName evidence="9">TonB-linked SusC/RagA family outer membrane protein</fullName>
    </submittedName>
</protein>
<dbReference type="InterPro" id="IPR008969">
    <property type="entry name" value="CarboxyPept-like_regulatory"/>
</dbReference>
<keyword evidence="10" id="KW-1185">Reference proteome</keyword>
<evidence type="ECO:0000256" key="6">
    <source>
        <dbReference type="ARBA" id="ARBA00023237"/>
    </source>
</evidence>
<dbReference type="InterPro" id="IPR036942">
    <property type="entry name" value="Beta-barrel_TonB_sf"/>
</dbReference>
<evidence type="ECO:0000256" key="4">
    <source>
        <dbReference type="ARBA" id="ARBA00022692"/>
    </source>
</evidence>
<dbReference type="InterPro" id="IPR023996">
    <property type="entry name" value="TonB-dep_OMP_SusC/RagA"/>
</dbReference>
<dbReference type="InterPro" id="IPR012910">
    <property type="entry name" value="Plug_dom"/>
</dbReference>
<dbReference type="RefSeq" id="WP_168674560.1">
    <property type="nucleotide sequence ID" value="NZ_JAAVTK010000012.1"/>
</dbReference>
<evidence type="ECO:0000313" key="9">
    <source>
        <dbReference type="EMBL" id="NKI90978.1"/>
    </source>
</evidence>
<comment type="subcellular location">
    <subcellularLocation>
        <location evidence="1 7">Cell outer membrane</location>
        <topology evidence="1 7">Multi-pass membrane protein</topology>
    </subcellularLocation>
</comment>
<comment type="similarity">
    <text evidence="7">Belongs to the TonB-dependent receptor family.</text>
</comment>
<evidence type="ECO:0000256" key="3">
    <source>
        <dbReference type="ARBA" id="ARBA00022452"/>
    </source>
</evidence>
<dbReference type="NCBIfam" id="TIGR04057">
    <property type="entry name" value="SusC_RagA_signa"/>
    <property type="match status" value="1"/>
</dbReference>
<keyword evidence="2 7" id="KW-0813">Transport</keyword>
<organism evidence="9 10">
    <name type="scientific">Hymenobacter artigasi</name>
    <dbReference type="NCBI Taxonomy" id="2719616"/>
    <lineage>
        <taxon>Bacteria</taxon>
        <taxon>Pseudomonadati</taxon>
        <taxon>Bacteroidota</taxon>
        <taxon>Cytophagia</taxon>
        <taxon>Cytophagales</taxon>
        <taxon>Hymenobacteraceae</taxon>
        <taxon>Hymenobacter</taxon>
    </lineage>
</organism>
<dbReference type="SUPFAM" id="SSF49464">
    <property type="entry name" value="Carboxypeptidase regulatory domain-like"/>
    <property type="match status" value="1"/>
</dbReference>
<evidence type="ECO:0000313" key="10">
    <source>
        <dbReference type="Proteomes" id="UP000717634"/>
    </source>
</evidence>
<dbReference type="PROSITE" id="PS52016">
    <property type="entry name" value="TONB_DEPENDENT_REC_3"/>
    <property type="match status" value="1"/>
</dbReference>
<comment type="caution">
    <text evidence="9">The sequence shown here is derived from an EMBL/GenBank/DDBJ whole genome shotgun (WGS) entry which is preliminary data.</text>
</comment>
<keyword evidence="4 7" id="KW-0812">Transmembrane</keyword>
<evidence type="ECO:0000256" key="5">
    <source>
        <dbReference type="ARBA" id="ARBA00023136"/>
    </source>
</evidence>
<keyword evidence="5 7" id="KW-0472">Membrane</keyword>
<feature type="domain" description="TonB-dependent receptor plug" evidence="8">
    <location>
        <begin position="143"/>
        <end position="249"/>
    </location>
</feature>
<evidence type="ECO:0000256" key="2">
    <source>
        <dbReference type="ARBA" id="ARBA00022448"/>
    </source>
</evidence>
<dbReference type="SUPFAM" id="SSF56935">
    <property type="entry name" value="Porins"/>
    <property type="match status" value="1"/>
</dbReference>
<keyword evidence="3 7" id="KW-1134">Transmembrane beta strand</keyword>
<sequence length="1067" mass="116064">MNLKITMLRHTSRPAGGLVAWLSQTMLLLLLLLGSAGTMRAQDNKSSKAITVTGTVVDATGETLIGVTVLAKGTTLGTTTNNEGMYSLKVPDAQGTLVFSYVGYLPVERAIKGNTLLNATLKANPQSLEEVVVVGYGEVKRGDLTGSVGSVNVEDLNKAPVKSFDDALAGRVAGVQVSSPDGQPGASPNIVIRGGNSITQDNSPLYVVDGFPIENYNNNAINPSDIESIQILKDASSTAIYGSRGANGVVLITTKRGSDAAPTITYDTYYGIQQSLSRAKLMKPYEFVKLQFEFDSVQAKNLYFSGGRNLESYRNEAGIDWQDKILRLAPMYSHSLAVRGGSKGTRYSLSGSALNQDGTILNSGFQRYQARITLDQDVRQNLRVGMNANFSNIFAYGTSVSGSSNSDFALLTSLYGYRPIIGNGNLSALLDNAEDGDVSSSTNYQWNPLFTVQNELRNNTTNQLTANAYAEYAFGRSLKLRVTGGVDRRSLRYDVFNNSQTRSGSLTSTQGQNGVNGSVTYTDRNNYVNENTLTFNKTFKKDHRLNALVGFTLQGAQYSQSGNGAILIPNEQLGISGLDEGIPYTVTAAKSSNTLASALSRVNYTYKDRYLFTVSARADGSSKFAPGNKWSYFPSAAVAWHLSNEPFLKGIKSISDAKLRASYGLIGNNRVDDFAYLPSLGLPVAESYSPGGIFIRGVVPLTLGNGSLKWETTQEADLGLDLGFLEQRVTLSVDAYRKKTTDLLLNAQLPATSGYNSVFQNIGAVQNQGLELTLNTVNVSNKSFVWSSSFNMAFNRTKVLELTRNQTYIQSTVRWSSSSGYGNVPAYLAELGSPVAQFYGFQWVGNYQFADFDVVNGNYVLKTSVPNNGNARTSIKPGDIKYADRNGDGVVDNNDRTVIGNPNPKFIGGFGNNFTFKGFDLNVFLQFSYGGDLLNANRILFEGGALKNGLNQFESYQNRWSPENPTNDLYRTNGQGPRVYSTRLIEDGSYLRLKTVNLGYTLPATLTKYAHLKTLRVYASAQNLLTWTKYSGNDPEVSIYSSPLTPGFDFSAYPRARTITLGLNLSL</sequence>
<dbReference type="Gene3D" id="2.40.170.20">
    <property type="entry name" value="TonB-dependent receptor, beta-barrel domain"/>
    <property type="match status" value="1"/>
</dbReference>
<keyword evidence="6 7" id="KW-0998">Cell outer membrane</keyword>
<gene>
    <name evidence="9" type="ORF">HBN54_003590</name>
</gene>
<dbReference type="InterPro" id="IPR037066">
    <property type="entry name" value="Plug_dom_sf"/>
</dbReference>